<evidence type="ECO:0000256" key="4">
    <source>
        <dbReference type="SAM" id="MobiDB-lite"/>
    </source>
</evidence>
<dbReference type="InterPro" id="IPR012340">
    <property type="entry name" value="NA-bd_OB-fold"/>
</dbReference>
<evidence type="ECO:0000256" key="2">
    <source>
        <dbReference type="HAMAP-Rule" id="MF_00984"/>
    </source>
</evidence>
<evidence type="ECO:0000313" key="6">
    <source>
        <dbReference type="Proteomes" id="UP000199058"/>
    </source>
</evidence>
<keyword evidence="2" id="KW-0235">DNA replication</keyword>
<proteinExistence type="inferred from homology"/>
<keyword evidence="6" id="KW-1185">Reference proteome</keyword>
<feature type="short sequence motif" description="Important for interaction with partner proteins" evidence="2">
    <location>
        <begin position="232"/>
        <end position="237"/>
    </location>
</feature>
<dbReference type="STRING" id="1122252.SAMN05660443_2786"/>
<evidence type="ECO:0000313" key="5">
    <source>
        <dbReference type="EMBL" id="SFC47719.1"/>
    </source>
</evidence>
<gene>
    <name evidence="5" type="ORF">SAMN05660443_2786</name>
</gene>
<dbReference type="SUPFAM" id="SSF50249">
    <property type="entry name" value="Nucleic acid-binding proteins"/>
    <property type="match status" value="1"/>
</dbReference>
<dbReference type="PANTHER" id="PTHR10302:SF27">
    <property type="entry name" value="SINGLE-STRANDED DNA-BINDING PROTEIN"/>
    <property type="match status" value="1"/>
</dbReference>
<dbReference type="EMBL" id="FOLH01000007">
    <property type="protein sequence ID" value="SFC47719.1"/>
    <property type="molecule type" value="Genomic_DNA"/>
</dbReference>
<dbReference type="GO" id="GO:0009295">
    <property type="term" value="C:nucleoid"/>
    <property type="evidence" value="ECO:0007669"/>
    <property type="project" value="TreeGrafter"/>
</dbReference>
<dbReference type="PANTHER" id="PTHR10302">
    <property type="entry name" value="SINGLE-STRANDED DNA-BINDING PROTEIN"/>
    <property type="match status" value="1"/>
</dbReference>
<dbReference type="GO" id="GO:0006260">
    <property type="term" value="P:DNA replication"/>
    <property type="evidence" value="ECO:0007669"/>
    <property type="project" value="UniProtKB-UniRule"/>
</dbReference>
<reference evidence="5 6" key="1">
    <citation type="submission" date="2016-10" db="EMBL/GenBank/DDBJ databases">
        <authorList>
            <person name="de Groot N.N."/>
        </authorList>
    </citation>
    <scope>NUCLEOTIDE SEQUENCE [LARGE SCALE GENOMIC DNA]</scope>
    <source>
        <strain evidence="5 6">DSM 18438</strain>
    </source>
</reference>
<keyword evidence="2" id="KW-0227">DNA damage</keyword>
<dbReference type="GO" id="GO:0006310">
    <property type="term" value="P:DNA recombination"/>
    <property type="evidence" value="ECO:0007669"/>
    <property type="project" value="UniProtKB-UniRule"/>
</dbReference>
<keyword evidence="1 2" id="KW-0238">DNA-binding</keyword>
<dbReference type="InterPro" id="IPR000424">
    <property type="entry name" value="Primosome_PriB/ssb"/>
</dbReference>
<protein>
    <recommendedName>
        <fullName evidence="2 3">Single-stranded DNA-binding protein</fullName>
        <shortName evidence="2">SSB</shortName>
    </recommendedName>
</protein>
<evidence type="ECO:0000256" key="1">
    <source>
        <dbReference type="ARBA" id="ARBA00023125"/>
    </source>
</evidence>
<feature type="compositionally biased region" description="Low complexity" evidence="4">
    <location>
        <begin position="173"/>
        <end position="183"/>
    </location>
</feature>
<feature type="compositionally biased region" description="Low complexity" evidence="4">
    <location>
        <begin position="192"/>
        <end position="203"/>
    </location>
</feature>
<dbReference type="OrthoDB" id="9809878at2"/>
<dbReference type="CDD" id="cd04496">
    <property type="entry name" value="SSB_OBF"/>
    <property type="match status" value="1"/>
</dbReference>
<dbReference type="HAMAP" id="MF_00984">
    <property type="entry name" value="SSB"/>
    <property type="match status" value="1"/>
</dbReference>
<dbReference type="InterPro" id="IPR011344">
    <property type="entry name" value="ssDNA-bd"/>
</dbReference>
<dbReference type="AlphaFoldDB" id="A0A1I1JGH2"/>
<accession>A0A1I1JGH2</accession>
<dbReference type="NCBIfam" id="TIGR00621">
    <property type="entry name" value="ssb"/>
    <property type="match status" value="1"/>
</dbReference>
<dbReference type="GO" id="GO:0006281">
    <property type="term" value="P:DNA repair"/>
    <property type="evidence" value="ECO:0007669"/>
    <property type="project" value="UniProtKB-UniRule"/>
</dbReference>
<organism evidence="5 6">
    <name type="scientific">Marinospirillum celere</name>
    <dbReference type="NCBI Taxonomy" id="1122252"/>
    <lineage>
        <taxon>Bacteria</taxon>
        <taxon>Pseudomonadati</taxon>
        <taxon>Pseudomonadota</taxon>
        <taxon>Gammaproteobacteria</taxon>
        <taxon>Oceanospirillales</taxon>
        <taxon>Oceanospirillaceae</taxon>
        <taxon>Marinospirillum</taxon>
    </lineage>
</organism>
<comment type="subunit">
    <text evidence="2">Homotetramer.</text>
</comment>
<dbReference type="GO" id="GO:0003697">
    <property type="term" value="F:single-stranded DNA binding"/>
    <property type="evidence" value="ECO:0007669"/>
    <property type="project" value="UniProtKB-UniRule"/>
</dbReference>
<comment type="function">
    <text evidence="2">Plays an important role in DNA replication, recombination and repair. Binds to ssDNA and to an array of partner proteins to recruit them to their sites of action during DNA metabolism.</text>
</comment>
<feature type="compositionally biased region" description="Low complexity" evidence="4">
    <location>
        <begin position="130"/>
        <end position="162"/>
    </location>
</feature>
<sequence length="237" mass="26097">MARGVNKVILIGNLGQDPDIRFTQNQKQVANVSIATSEQWTDRQTGQKQERTEWHRVVFFDRLAEIVGQYLKKGSKVYVEGKLQTRKWQNQQGVDQYTTEIVANEMQMLDSAGGQPAYGNAGRSAQPNDYAQQAPQGGQPGYSQPQGNYQQDYSQAAPQQAPAAPPPPPPQPRQAAPQPQQSPQAPPPQPQQQPQQNYQQQPAHPGGGYSNPAPQPQQTGGQPTSPSFNDMDDEIPF</sequence>
<keyword evidence="2" id="KW-0233">DNA recombination</keyword>
<dbReference type="Pfam" id="PF00436">
    <property type="entry name" value="SSB"/>
    <property type="match status" value="1"/>
</dbReference>
<keyword evidence="2" id="KW-0234">DNA repair</keyword>
<dbReference type="Proteomes" id="UP000199058">
    <property type="component" value="Unassembled WGS sequence"/>
</dbReference>
<feature type="compositionally biased region" description="Low complexity" evidence="4">
    <location>
        <begin position="216"/>
        <end position="227"/>
    </location>
</feature>
<name>A0A1I1JGH2_9GAMM</name>
<dbReference type="PROSITE" id="PS50935">
    <property type="entry name" value="SSB"/>
    <property type="match status" value="1"/>
</dbReference>
<evidence type="ECO:0000256" key="3">
    <source>
        <dbReference type="RuleBase" id="RU000524"/>
    </source>
</evidence>
<feature type="compositionally biased region" description="Pro residues" evidence="4">
    <location>
        <begin position="163"/>
        <end position="172"/>
    </location>
</feature>
<comment type="caution">
    <text evidence="2">Lacks conserved residue(s) required for the propagation of feature annotation.</text>
</comment>
<dbReference type="Gene3D" id="2.40.50.140">
    <property type="entry name" value="Nucleic acid-binding proteins"/>
    <property type="match status" value="1"/>
</dbReference>
<feature type="region of interest" description="Disordered" evidence="4">
    <location>
        <begin position="112"/>
        <end position="237"/>
    </location>
</feature>